<dbReference type="OrthoDB" id="6366728at2759"/>
<evidence type="ECO:0000256" key="7">
    <source>
        <dbReference type="RuleBase" id="RU363108"/>
    </source>
</evidence>
<dbReference type="GO" id="GO:0050909">
    <property type="term" value="P:sensory perception of taste"/>
    <property type="evidence" value="ECO:0007669"/>
    <property type="project" value="InterPro"/>
</dbReference>
<dbReference type="PANTHER" id="PTHR21421">
    <property type="entry name" value="GUSTATORY RECEPTOR"/>
    <property type="match status" value="1"/>
</dbReference>
<evidence type="ECO:0000313" key="8">
    <source>
        <dbReference type="EMBL" id="CAB3381671.1"/>
    </source>
</evidence>
<evidence type="ECO:0000256" key="1">
    <source>
        <dbReference type="ARBA" id="ARBA00004651"/>
    </source>
</evidence>
<evidence type="ECO:0000256" key="5">
    <source>
        <dbReference type="ARBA" id="ARBA00023136"/>
    </source>
</evidence>
<dbReference type="Pfam" id="PF08395">
    <property type="entry name" value="7tm_7"/>
    <property type="match status" value="2"/>
</dbReference>
<keyword evidence="5 7" id="KW-0472">Membrane</keyword>
<keyword evidence="3 7" id="KW-0812">Transmembrane</keyword>
<evidence type="ECO:0000256" key="4">
    <source>
        <dbReference type="ARBA" id="ARBA00022989"/>
    </source>
</evidence>
<feature type="transmembrane region" description="Helical" evidence="7">
    <location>
        <begin position="163"/>
        <end position="183"/>
    </location>
</feature>
<feature type="transmembrane region" description="Helical" evidence="7">
    <location>
        <begin position="351"/>
        <end position="371"/>
    </location>
</feature>
<dbReference type="InterPro" id="IPR013604">
    <property type="entry name" value="7TM_chemorcpt"/>
</dbReference>
<feature type="transmembrane region" description="Helical" evidence="7">
    <location>
        <begin position="421"/>
        <end position="444"/>
    </location>
</feature>
<keyword evidence="7" id="KW-0807">Transducer</keyword>
<feature type="transmembrane region" description="Helical" evidence="7">
    <location>
        <begin position="243"/>
        <end position="263"/>
    </location>
</feature>
<dbReference type="AlphaFoldDB" id="A0A8S1DKW8"/>
<keyword evidence="6 7" id="KW-0675">Receptor</keyword>
<evidence type="ECO:0000256" key="6">
    <source>
        <dbReference type="ARBA" id="ARBA00023170"/>
    </source>
</evidence>
<keyword evidence="9" id="KW-1185">Reference proteome</keyword>
<dbReference type="GO" id="GO:0051606">
    <property type="term" value="P:detection of stimulus"/>
    <property type="evidence" value="ECO:0007669"/>
    <property type="project" value="UniProtKB-ARBA"/>
</dbReference>
<comment type="caution">
    <text evidence="8">The sequence shown here is derived from an EMBL/GenBank/DDBJ whole genome shotgun (WGS) entry which is preliminary data.</text>
</comment>
<sequence length="460" mass="53017">MLNSLLIRLEIEKIELQDVAKGEVLICALHVLVVSGAAIVEYTVFVNSWAIAWRMSLVYYSSFTLMHTNTMIAGFAKITELLFRKINEAIKSQSFQHRYGIHLLRDSFSQVCVCIELVSQEFFPLTYLCVPATFLIILINLDHSMVAYLRLERLYAQSKTNEITIYVSCGMWFLLLTFNLALLSSRCQAVRSELLKTRNLLYQAEMMAEEKHKNELSSFFHETLHYQKTSFNIVGVFLIDKSLLMLVFGPILTYLATLIQFQISTIHNAEGTKINENIKNNKGFQNDEILIFRRSYSQVCDCIELVSQDFFPLTFISVPATFIIILIDLDHSMVAFLGLERIYSQSKTKEIAIYSSCCMWILLLAFNLVLLSSRCQGARSELLNTRDLLYQAEMITEDDYKFEVSLFFHETLHYQQTNFNIVGVFLIDARLLMLVFGPLLTYLATLIQFQMSTLQSIEKL</sequence>
<feature type="transmembrane region" description="Helical" evidence="7">
    <location>
        <begin position="24"/>
        <end position="45"/>
    </location>
</feature>
<organism evidence="8 9">
    <name type="scientific">Cloeon dipterum</name>
    <dbReference type="NCBI Taxonomy" id="197152"/>
    <lineage>
        <taxon>Eukaryota</taxon>
        <taxon>Metazoa</taxon>
        <taxon>Ecdysozoa</taxon>
        <taxon>Arthropoda</taxon>
        <taxon>Hexapoda</taxon>
        <taxon>Insecta</taxon>
        <taxon>Pterygota</taxon>
        <taxon>Palaeoptera</taxon>
        <taxon>Ephemeroptera</taxon>
        <taxon>Pisciforma</taxon>
        <taxon>Baetidae</taxon>
        <taxon>Cloeon</taxon>
    </lineage>
</organism>
<proteinExistence type="inferred from homology"/>
<comment type="similarity">
    <text evidence="7">Belongs to the insect chemoreceptor superfamily. Gustatory receptor (GR) family.</text>
</comment>
<dbReference type="GO" id="GO:0038023">
    <property type="term" value="F:signaling receptor activity"/>
    <property type="evidence" value="ECO:0007669"/>
    <property type="project" value="UniProtKB-ARBA"/>
</dbReference>
<keyword evidence="2 7" id="KW-1003">Cell membrane</keyword>
<comment type="caution">
    <text evidence="7">Lacks conserved residue(s) required for the propagation of feature annotation.</text>
</comment>
<evidence type="ECO:0000256" key="3">
    <source>
        <dbReference type="ARBA" id="ARBA00022692"/>
    </source>
</evidence>
<dbReference type="EMBL" id="CADEPI010000240">
    <property type="protein sequence ID" value="CAB3381671.1"/>
    <property type="molecule type" value="Genomic_DNA"/>
</dbReference>
<feature type="transmembrane region" description="Helical" evidence="7">
    <location>
        <begin position="315"/>
        <end position="339"/>
    </location>
</feature>
<dbReference type="Proteomes" id="UP000494165">
    <property type="component" value="Unassembled WGS sequence"/>
</dbReference>
<keyword evidence="4 7" id="KW-1133">Transmembrane helix</keyword>
<feature type="transmembrane region" description="Helical" evidence="7">
    <location>
        <begin position="57"/>
        <end position="76"/>
    </location>
</feature>
<reference evidence="8 9" key="1">
    <citation type="submission" date="2020-04" db="EMBL/GenBank/DDBJ databases">
        <authorList>
            <person name="Alioto T."/>
            <person name="Alioto T."/>
            <person name="Gomez Garrido J."/>
        </authorList>
    </citation>
    <scope>NUCLEOTIDE SEQUENCE [LARGE SCALE GENOMIC DNA]</scope>
</reference>
<name>A0A8S1DKW8_9INSE</name>
<accession>A0A8S1DKW8</accession>
<feature type="transmembrane region" description="Helical" evidence="7">
    <location>
        <begin position="125"/>
        <end position="143"/>
    </location>
</feature>
<comment type="subcellular location">
    <subcellularLocation>
        <location evidence="1 7">Cell membrane</location>
        <topology evidence="1 7">Multi-pass membrane protein</topology>
    </subcellularLocation>
</comment>
<dbReference type="PANTHER" id="PTHR21421:SF29">
    <property type="entry name" value="GUSTATORY RECEPTOR 5A FOR TREHALOSE-RELATED"/>
    <property type="match status" value="1"/>
</dbReference>
<evidence type="ECO:0000256" key="2">
    <source>
        <dbReference type="ARBA" id="ARBA00022475"/>
    </source>
</evidence>
<dbReference type="GO" id="GO:0005886">
    <property type="term" value="C:plasma membrane"/>
    <property type="evidence" value="ECO:0007669"/>
    <property type="project" value="UniProtKB-SubCell"/>
</dbReference>
<comment type="function">
    <text evidence="7">Gustatory receptor which mediates acceptance or avoidance behavior, depending on its substrates.</text>
</comment>
<evidence type="ECO:0000313" key="9">
    <source>
        <dbReference type="Proteomes" id="UP000494165"/>
    </source>
</evidence>
<dbReference type="GO" id="GO:0007165">
    <property type="term" value="P:signal transduction"/>
    <property type="evidence" value="ECO:0007669"/>
    <property type="project" value="UniProtKB-KW"/>
</dbReference>
<gene>
    <name evidence="8" type="ORF">CLODIP_2_CD13437</name>
</gene>
<protein>
    <recommendedName>
        <fullName evidence="7">Gustatory receptor</fullName>
    </recommendedName>
</protein>